<dbReference type="PANTHER" id="PTHR27000:SF777">
    <property type="entry name" value="PROTEIN KINASE DOMAIN-CONTAINING PROTEIN"/>
    <property type="match status" value="1"/>
</dbReference>
<keyword evidence="11 24" id="KW-0732">Signal</keyword>
<keyword evidence="14" id="KW-0418">Kinase</keyword>
<dbReference type="PROSITE" id="PS00107">
    <property type="entry name" value="PROTEIN_KINASE_ATP"/>
    <property type="match status" value="1"/>
</dbReference>
<feature type="binding site" evidence="22">
    <location>
        <position position="737"/>
    </location>
    <ligand>
        <name>ATP</name>
        <dbReference type="ChEBI" id="CHEBI:30616"/>
    </ligand>
</feature>
<accession>A0ABD3K1Q3</accession>
<dbReference type="SMART" id="SM00369">
    <property type="entry name" value="LRR_TYP"/>
    <property type="match status" value="8"/>
</dbReference>
<gene>
    <name evidence="26" type="ORF">ACJRO7_026773</name>
</gene>
<dbReference type="GO" id="GO:0004674">
    <property type="term" value="F:protein serine/threonine kinase activity"/>
    <property type="evidence" value="ECO:0007669"/>
    <property type="project" value="UniProtKB-KW"/>
</dbReference>
<dbReference type="Proteomes" id="UP001634007">
    <property type="component" value="Unassembled WGS sequence"/>
</dbReference>
<evidence type="ECO:0000256" key="6">
    <source>
        <dbReference type="ARBA" id="ARBA00022527"/>
    </source>
</evidence>
<dbReference type="InterPro" id="IPR008271">
    <property type="entry name" value="Ser/Thr_kinase_AS"/>
</dbReference>
<comment type="subcellular location">
    <subcellularLocation>
        <location evidence="1">Cell membrane</location>
        <topology evidence="1">Single-pass membrane protein</topology>
    </subcellularLocation>
    <subcellularLocation>
        <location evidence="2">Membrane</location>
        <topology evidence="2">Single-pass type I membrane protein</topology>
    </subcellularLocation>
</comment>
<evidence type="ECO:0000256" key="2">
    <source>
        <dbReference type="ARBA" id="ARBA00004479"/>
    </source>
</evidence>
<evidence type="ECO:0000256" key="16">
    <source>
        <dbReference type="ARBA" id="ARBA00022989"/>
    </source>
</evidence>
<proteinExistence type="inferred from homology"/>
<dbReference type="Gene3D" id="1.10.510.10">
    <property type="entry name" value="Transferase(Phosphotransferase) domain 1"/>
    <property type="match status" value="1"/>
</dbReference>
<dbReference type="Pfam" id="PF13855">
    <property type="entry name" value="LRR_8"/>
    <property type="match status" value="1"/>
</dbReference>
<dbReference type="InterPro" id="IPR001245">
    <property type="entry name" value="Ser-Thr/Tyr_kinase_cat_dom"/>
</dbReference>
<evidence type="ECO:0000256" key="24">
    <source>
        <dbReference type="SAM" id="SignalP"/>
    </source>
</evidence>
<dbReference type="Pfam" id="PF08263">
    <property type="entry name" value="LRRNT_2"/>
    <property type="match status" value="1"/>
</dbReference>
<dbReference type="PROSITE" id="PS50011">
    <property type="entry name" value="PROTEIN_KINASE_DOM"/>
    <property type="match status" value="1"/>
</dbReference>
<evidence type="ECO:0000256" key="3">
    <source>
        <dbReference type="ARBA" id="ARBA00008684"/>
    </source>
</evidence>
<dbReference type="GO" id="GO:0005886">
    <property type="term" value="C:plasma membrane"/>
    <property type="evidence" value="ECO:0007669"/>
    <property type="project" value="UniProtKB-SubCell"/>
</dbReference>
<evidence type="ECO:0000256" key="15">
    <source>
        <dbReference type="ARBA" id="ARBA00022840"/>
    </source>
</evidence>
<keyword evidence="13 22" id="KW-0547">Nucleotide-binding</keyword>
<dbReference type="SMART" id="SM00220">
    <property type="entry name" value="S_TKc"/>
    <property type="match status" value="1"/>
</dbReference>
<comment type="catalytic activity">
    <reaction evidence="21">
        <text>L-seryl-[protein] + ATP = O-phospho-L-seryl-[protein] + ADP + H(+)</text>
        <dbReference type="Rhea" id="RHEA:17989"/>
        <dbReference type="Rhea" id="RHEA-COMP:9863"/>
        <dbReference type="Rhea" id="RHEA-COMP:11604"/>
        <dbReference type="ChEBI" id="CHEBI:15378"/>
        <dbReference type="ChEBI" id="CHEBI:29999"/>
        <dbReference type="ChEBI" id="CHEBI:30616"/>
        <dbReference type="ChEBI" id="CHEBI:83421"/>
        <dbReference type="ChEBI" id="CHEBI:456216"/>
        <dbReference type="EC" id="2.7.11.1"/>
    </reaction>
</comment>
<keyword evidence="5" id="KW-1003">Cell membrane</keyword>
<protein>
    <recommendedName>
        <fullName evidence="4">non-specific serine/threonine protein kinase</fullName>
        <ecNumber evidence="4">2.7.11.1</ecNumber>
    </recommendedName>
</protein>
<dbReference type="InterPro" id="IPR003591">
    <property type="entry name" value="Leu-rich_rpt_typical-subtyp"/>
</dbReference>
<dbReference type="FunFam" id="3.80.10.10:FF:000288">
    <property type="entry name" value="LRR receptor-like serine/threonine-protein kinase EFR"/>
    <property type="match status" value="1"/>
</dbReference>
<keyword evidence="7" id="KW-0597">Phosphoprotein</keyword>
<dbReference type="Pfam" id="PF00560">
    <property type="entry name" value="LRR_1"/>
    <property type="match status" value="4"/>
</dbReference>
<evidence type="ECO:0000256" key="13">
    <source>
        <dbReference type="ARBA" id="ARBA00022741"/>
    </source>
</evidence>
<dbReference type="GO" id="GO:0005524">
    <property type="term" value="F:ATP binding"/>
    <property type="evidence" value="ECO:0007669"/>
    <property type="project" value="UniProtKB-UniRule"/>
</dbReference>
<dbReference type="InterPro" id="IPR017441">
    <property type="entry name" value="Protein_kinase_ATP_BS"/>
</dbReference>
<evidence type="ECO:0000256" key="18">
    <source>
        <dbReference type="ARBA" id="ARBA00023170"/>
    </source>
</evidence>
<evidence type="ECO:0000256" key="12">
    <source>
        <dbReference type="ARBA" id="ARBA00022737"/>
    </source>
</evidence>
<dbReference type="InterPro" id="IPR032675">
    <property type="entry name" value="LRR_dom_sf"/>
</dbReference>
<dbReference type="InterPro" id="IPR013210">
    <property type="entry name" value="LRR_N_plant-typ"/>
</dbReference>
<name>A0ABD3K1Q3_EUCGL</name>
<keyword evidence="6" id="KW-0723">Serine/threonine-protein kinase</keyword>
<dbReference type="Gene3D" id="3.30.200.20">
    <property type="entry name" value="Phosphorylase Kinase, domain 1"/>
    <property type="match status" value="1"/>
</dbReference>
<dbReference type="FunFam" id="1.10.510.10:FF:000358">
    <property type="entry name" value="Putative leucine-rich repeat receptor-like serine/threonine-protein kinase"/>
    <property type="match status" value="1"/>
</dbReference>
<evidence type="ECO:0000256" key="4">
    <source>
        <dbReference type="ARBA" id="ARBA00012513"/>
    </source>
</evidence>
<keyword evidence="16 23" id="KW-1133">Transmembrane helix</keyword>
<keyword evidence="12" id="KW-0677">Repeat</keyword>
<dbReference type="AlphaFoldDB" id="A0ABD3K1Q3"/>
<dbReference type="InterPro" id="IPR055414">
    <property type="entry name" value="LRR_R13L4/SHOC2-like"/>
</dbReference>
<dbReference type="InterPro" id="IPR000719">
    <property type="entry name" value="Prot_kinase_dom"/>
</dbReference>
<comment type="similarity">
    <text evidence="3">Belongs to the protein kinase superfamily. Ser/Thr protein kinase family.</text>
</comment>
<keyword evidence="18" id="KW-0675">Receptor</keyword>
<dbReference type="SUPFAM" id="SSF56112">
    <property type="entry name" value="Protein kinase-like (PK-like)"/>
    <property type="match status" value="1"/>
</dbReference>
<evidence type="ECO:0000256" key="10">
    <source>
        <dbReference type="ARBA" id="ARBA00022692"/>
    </source>
</evidence>
<keyword evidence="8" id="KW-0433">Leucine-rich repeat</keyword>
<evidence type="ECO:0000256" key="9">
    <source>
        <dbReference type="ARBA" id="ARBA00022679"/>
    </source>
</evidence>
<dbReference type="EMBL" id="JBJKBG010000007">
    <property type="protein sequence ID" value="KAL3729690.1"/>
    <property type="molecule type" value="Genomic_DNA"/>
</dbReference>
<keyword evidence="10 23" id="KW-0812">Transmembrane</keyword>
<dbReference type="Pfam" id="PF23598">
    <property type="entry name" value="LRR_14"/>
    <property type="match status" value="1"/>
</dbReference>
<dbReference type="SUPFAM" id="SSF52058">
    <property type="entry name" value="L domain-like"/>
    <property type="match status" value="2"/>
</dbReference>
<reference evidence="26 27" key="1">
    <citation type="submission" date="2024-11" db="EMBL/GenBank/DDBJ databases">
        <title>Chromosome-level genome assembly of Eucalyptus globulus Labill. provides insights into its genome evolution.</title>
        <authorList>
            <person name="Li X."/>
        </authorList>
    </citation>
    <scope>NUCLEOTIDE SEQUENCE [LARGE SCALE GENOMIC DNA]</scope>
    <source>
        <strain evidence="26">CL2024</strain>
        <tissue evidence="26">Fresh tender leaves</tissue>
    </source>
</reference>
<evidence type="ECO:0000256" key="20">
    <source>
        <dbReference type="ARBA" id="ARBA00047899"/>
    </source>
</evidence>
<dbReference type="FunFam" id="3.80.10.10:FF:000095">
    <property type="entry name" value="LRR receptor-like serine/threonine-protein kinase GSO1"/>
    <property type="match status" value="1"/>
</dbReference>
<sequence length="1027" mass="112560">MDLRNRDRVLSGSFSCLATIIFLLGSVLALVEAGGDKTDRLALLEFKAQIADPGGVLSSWNDTSHICNWFGITCGRRHRRVTILDLASNNLFGIVPPHIGNLSFLRGVFLQNNSFYSGIPPQFGRLFRLQMLLLNNNSFSGQIPSNLSHCSNLLNLDLGFNMLEGNLHAELSCLSKLHSLILQHNKLTGNMPPSFGNLSSLHVFTTSSNNLDGTIPETLGWLRNLKVLVLNMNKFVGMIPISIFNISTLTNLSAAENQLEGGLPIELGFTLPNLQRIGLFDNHLTGPIPESISNISNLGQIQLKSNNFIGKVPSFSKMRGLYWFSISSNNFGSGQYANLDFLCSLTNSTNLKHFNVESNAFRGPIPGCIGNLSISLSRFGLGYNYIYGTLPSGIGNLINMELLQIVGNNISGKIPPEIGNLIKLKYLDLGSNNFSGKIPESIGNLRMLTKLYLDSNNFQGSIPSSLGNCQNLLLLDLSTNDLNGNIPPKIVGLSSLSIYLNLSQNSLTGSLPGEVGNLQNLNELSLNGNKLSQQIPSSIGSCTSMERLYVQDNFFEGPLPSTMSSMRGLQVLNVSKNRLSGQIPEYLASLNLMNLSLSYNDFEGALPTGGIFRSAISTSVVGNKKLCGGLLDFQLPKCDYEESKQRKISRTAKVSISVVSALVGVACILSLLYFFWFRHNKKASTSSSSEDGFLHVSYNSLLKATGGFSSTNLLGVGNFGTVYRGLLDQTRLIVAIKILDLTCHGASNSFVAECEVLRRIRHRNLVKVLNVCSGFDFKGNDFKALVYEFMPNGSLDEWLHPIASQYIERSKLSLLERVNISIDVACALDYLHHHYEMPIVHCDLKPSNILLDDEKTGHLGDFGLARFLPEAMHKLLANQSSSIKVKGSFGYIAPEYGMGSVVSTQGDVYSFGVLILEMFTGKKPTDDMFENGLDLHHFAKATLTDRVEKAIDPVLLQEIEELNKTQRVTLEGKNKSWSNIQDCLASIIKIGVACSSKSPRERMDIGDTLTKLQGIKKNFLISLSLPS</sequence>
<comment type="catalytic activity">
    <reaction evidence="20">
        <text>L-threonyl-[protein] + ATP = O-phospho-L-threonyl-[protein] + ADP + H(+)</text>
        <dbReference type="Rhea" id="RHEA:46608"/>
        <dbReference type="Rhea" id="RHEA-COMP:11060"/>
        <dbReference type="Rhea" id="RHEA-COMP:11605"/>
        <dbReference type="ChEBI" id="CHEBI:15378"/>
        <dbReference type="ChEBI" id="CHEBI:30013"/>
        <dbReference type="ChEBI" id="CHEBI:30616"/>
        <dbReference type="ChEBI" id="CHEBI:61977"/>
        <dbReference type="ChEBI" id="CHEBI:456216"/>
        <dbReference type="EC" id="2.7.11.1"/>
    </reaction>
</comment>
<dbReference type="InterPro" id="IPR011009">
    <property type="entry name" value="Kinase-like_dom_sf"/>
</dbReference>
<evidence type="ECO:0000256" key="8">
    <source>
        <dbReference type="ARBA" id="ARBA00022614"/>
    </source>
</evidence>
<feature type="transmembrane region" description="Helical" evidence="23">
    <location>
        <begin position="654"/>
        <end position="676"/>
    </location>
</feature>
<evidence type="ECO:0000256" key="17">
    <source>
        <dbReference type="ARBA" id="ARBA00023136"/>
    </source>
</evidence>
<keyword evidence="17 23" id="KW-0472">Membrane</keyword>
<organism evidence="26 27">
    <name type="scientific">Eucalyptus globulus</name>
    <name type="common">Tasmanian blue gum</name>
    <dbReference type="NCBI Taxonomy" id="34317"/>
    <lineage>
        <taxon>Eukaryota</taxon>
        <taxon>Viridiplantae</taxon>
        <taxon>Streptophyta</taxon>
        <taxon>Embryophyta</taxon>
        <taxon>Tracheophyta</taxon>
        <taxon>Spermatophyta</taxon>
        <taxon>Magnoliopsida</taxon>
        <taxon>eudicotyledons</taxon>
        <taxon>Gunneridae</taxon>
        <taxon>Pentapetalae</taxon>
        <taxon>rosids</taxon>
        <taxon>malvids</taxon>
        <taxon>Myrtales</taxon>
        <taxon>Myrtaceae</taxon>
        <taxon>Myrtoideae</taxon>
        <taxon>Eucalypteae</taxon>
        <taxon>Eucalyptus</taxon>
    </lineage>
</organism>
<dbReference type="Gene3D" id="3.80.10.10">
    <property type="entry name" value="Ribonuclease Inhibitor"/>
    <property type="match status" value="2"/>
</dbReference>
<evidence type="ECO:0000256" key="11">
    <source>
        <dbReference type="ARBA" id="ARBA00022729"/>
    </source>
</evidence>
<evidence type="ECO:0000313" key="26">
    <source>
        <dbReference type="EMBL" id="KAL3729690.1"/>
    </source>
</evidence>
<evidence type="ECO:0000313" key="27">
    <source>
        <dbReference type="Proteomes" id="UP001634007"/>
    </source>
</evidence>
<dbReference type="EC" id="2.7.11.1" evidence="4"/>
<evidence type="ECO:0000256" key="7">
    <source>
        <dbReference type="ARBA" id="ARBA00022553"/>
    </source>
</evidence>
<keyword evidence="9" id="KW-0808">Transferase</keyword>
<evidence type="ECO:0000256" key="1">
    <source>
        <dbReference type="ARBA" id="ARBA00004162"/>
    </source>
</evidence>
<evidence type="ECO:0000256" key="21">
    <source>
        <dbReference type="ARBA" id="ARBA00048679"/>
    </source>
</evidence>
<keyword evidence="15 22" id="KW-0067">ATP-binding</keyword>
<dbReference type="PANTHER" id="PTHR27000">
    <property type="entry name" value="LEUCINE-RICH REPEAT RECEPTOR-LIKE PROTEIN KINASE FAMILY PROTEIN-RELATED"/>
    <property type="match status" value="1"/>
</dbReference>
<evidence type="ECO:0000256" key="19">
    <source>
        <dbReference type="ARBA" id="ARBA00023180"/>
    </source>
</evidence>
<evidence type="ECO:0000256" key="22">
    <source>
        <dbReference type="PROSITE-ProRule" id="PRU10141"/>
    </source>
</evidence>
<dbReference type="Pfam" id="PF07714">
    <property type="entry name" value="PK_Tyr_Ser-Thr"/>
    <property type="match status" value="1"/>
</dbReference>
<keyword evidence="19" id="KW-0325">Glycoprotein</keyword>
<evidence type="ECO:0000259" key="25">
    <source>
        <dbReference type="PROSITE" id="PS50011"/>
    </source>
</evidence>
<comment type="caution">
    <text evidence="26">The sequence shown here is derived from an EMBL/GenBank/DDBJ whole genome shotgun (WGS) entry which is preliminary data.</text>
</comment>
<evidence type="ECO:0000256" key="23">
    <source>
        <dbReference type="SAM" id="Phobius"/>
    </source>
</evidence>
<feature type="domain" description="Protein kinase" evidence="25">
    <location>
        <begin position="708"/>
        <end position="1020"/>
    </location>
</feature>
<dbReference type="FunFam" id="3.30.200.20:FF:000432">
    <property type="entry name" value="LRR receptor-like serine/threonine-protein kinase EFR"/>
    <property type="match status" value="1"/>
</dbReference>
<dbReference type="PROSITE" id="PS00108">
    <property type="entry name" value="PROTEIN_KINASE_ST"/>
    <property type="match status" value="1"/>
</dbReference>
<feature type="signal peptide" evidence="24">
    <location>
        <begin position="1"/>
        <end position="33"/>
    </location>
</feature>
<dbReference type="InterPro" id="IPR001611">
    <property type="entry name" value="Leu-rich_rpt"/>
</dbReference>
<keyword evidence="27" id="KW-1185">Reference proteome</keyword>
<evidence type="ECO:0000256" key="14">
    <source>
        <dbReference type="ARBA" id="ARBA00022777"/>
    </source>
</evidence>
<feature type="chain" id="PRO_5044894181" description="non-specific serine/threonine protein kinase" evidence="24">
    <location>
        <begin position="34"/>
        <end position="1027"/>
    </location>
</feature>
<evidence type="ECO:0000256" key="5">
    <source>
        <dbReference type="ARBA" id="ARBA00022475"/>
    </source>
</evidence>